<dbReference type="Gene3D" id="3.40.50.150">
    <property type="entry name" value="Vaccinia Virus protein VP39"/>
    <property type="match status" value="1"/>
</dbReference>
<dbReference type="SUPFAM" id="SSF53335">
    <property type="entry name" value="S-adenosyl-L-methionine-dependent methyltransferases"/>
    <property type="match status" value="1"/>
</dbReference>
<organism evidence="2 3">
    <name type="scientific">Jiangella alkaliphila</name>
    <dbReference type="NCBI Taxonomy" id="419479"/>
    <lineage>
        <taxon>Bacteria</taxon>
        <taxon>Bacillati</taxon>
        <taxon>Actinomycetota</taxon>
        <taxon>Actinomycetes</taxon>
        <taxon>Jiangellales</taxon>
        <taxon>Jiangellaceae</taxon>
        <taxon>Jiangella</taxon>
    </lineage>
</organism>
<dbReference type="Pfam" id="PF08241">
    <property type="entry name" value="Methyltransf_11"/>
    <property type="match status" value="1"/>
</dbReference>
<dbReference type="GO" id="GO:0032259">
    <property type="term" value="P:methylation"/>
    <property type="evidence" value="ECO:0007669"/>
    <property type="project" value="UniProtKB-KW"/>
</dbReference>
<dbReference type="AlphaFoldDB" id="A0A1H2FT96"/>
<dbReference type="STRING" id="419479.SAMN04488563_0109"/>
<proteinExistence type="predicted"/>
<dbReference type="PANTHER" id="PTHR42912">
    <property type="entry name" value="METHYLTRANSFERASE"/>
    <property type="match status" value="1"/>
</dbReference>
<dbReference type="InterPro" id="IPR050508">
    <property type="entry name" value="Methyltransf_Superfamily"/>
</dbReference>
<protein>
    <submittedName>
        <fullName evidence="2">Methyltransferase domain-containing protein</fullName>
    </submittedName>
</protein>
<sequence length="259" mass="29370">MTYRRQHFSKPFLSEFVKSVCNNVDVRRDVIPSPNIWHYPDVYEIENRGVDPGGVLEAAMLRIHDWAGLDLLDVGCGTGFHLPRFAASARRVVGVEPHPPLVRRAQQRVAALPAAVRSRITVLRGKAQQLPLPPASVDVVHARWSYFFGPGSEPGLAELGRVLRHGGTAFVIDNDATRSTFGRWFRTALPSYDAEAVERFWARQGWQREPLTMRWELPDRAAFEAVVRIEFDPENAEAILTEHDAASVDYAVNLFWRRF</sequence>
<feature type="domain" description="Methyltransferase type 11" evidence="1">
    <location>
        <begin position="72"/>
        <end position="170"/>
    </location>
</feature>
<keyword evidence="2" id="KW-0489">Methyltransferase</keyword>
<accession>A0A1H2FT96</accession>
<dbReference type="EMBL" id="LT629791">
    <property type="protein sequence ID" value="SDU10583.1"/>
    <property type="molecule type" value="Genomic_DNA"/>
</dbReference>
<dbReference type="Proteomes" id="UP000182977">
    <property type="component" value="Chromosome I"/>
</dbReference>
<evidence type="ECO:0000259" key="1">
    <source>
        <dbReference type="Pfam" id="PF08241"/>
    </source>
</evidence>
<evidence type="ECO:0000313" key="2">
    <source>
        <dbReference type="EMBL" id="SDU10583.1"/>
    </source>
</evidence>
<keyword evidence="3" id="KW-1185">Reference proteome</keyword>
<evidence type="ECO:0000313" key="3">
    <source>
        <dbReference type="Proteomes" id="UP000182977"/>
    </source>
</evidence>
<dbReference type="CDD" id="cd02440">
    <property type="entry name" value="AdoMet_MTases"/>
    <property type="match status" value="1"/>
</dbReference>
<dbReference type="InterPro" id="IPR013216">
    <property type="entry name" value="Methyltransf_11"/>
</dbReference>
<gene>
    <name evidence="2" type="ORF">SAMN04488563_0109</name>
</gene>
<reference evidence="3" key="1">
    <citation type="submission" date="2016-10" db="EMBL/GenBank/DDBJ databases">
        <authorList>
            <person name="Varghese N."/>
            <person name="Submissions S."/>
        </authorList>
    </citation>
    <scope>NUCLEOTIDE SEQUENCE [LARGE SCALE GENOMIC DNA]</scope>
    <source>
        <strain evidence="3">DSM 45079</strain>
    </source>
</reference>
<keyword evidence="2" id="KW-0808">Transferase</keyword>
<dbReference type="InterPro" id="IPR029063">
    <property type="entry name" value="SAM-dependent_MTases_sf"/>
</dbReference>
<name>A0A1H2FT96_9ACTN</name>
<dbReference type="GO" id="GO:0008757">
    <property type="term" value="F:S-adenosylmethionine-dependent methyltransferase activity"/>
    <property type="evidence" value="ECO:0007669"/>
    <property type="project" value="InterPro"/>
</dbReference>